<dbReference type="EMBL" id="BAABRT010000004">
    <property type="protein sequence ID" value="GAA5524243.1"/>
    <property type="molecule type" value="Genomic_DNA"/>
</dbReference>
<reference evidence="6 7" key="1">
    <citation type="submission" date="2024-02" db="EMBL/GenBank/DDBJ databases">
        <title>Microbulbifer aestuariivivens NBRC 112533.</title>
        <authorList>
            <person name="Ichikawa N."/>
            <person name="Katano-Makiyama Y."/>
            <person name="Hidaka K."/>
        </authorList>
    </citation>
    <scope>NUCLEOTIDE SEQUENCE [LARGE SCALE GENOMIC DNA]</scope>
    <source>
        <strain evidence="6 7">NBRC 112533</strain>
    </source>
</reference>
<feature type="domain" description="Metallo-beta-lactamase" evidence="5">
    <location>
        <begin position="14"/>
        <end position="194"/>
    </location>
</feature>
<evidence type="ECO:0000256" key="4">
    <source>
        <dbReference type="ARBA" id="ARBA00022833"/>
    </source>
</evidence>
<accession>A0ABP9WPL7</accession>
<name>A0ABP9WPL7_9GAMM</name>
<evidence type="ECO:0000256" key="2">
    <source>
        <dbReference type="ARBA" id="ARBA00022723"/>
    </source>
</evidence>
<protein>
    <submittedName>
        <fullName evidence="6">Hydroxyacylglutathione hydrolase GloC</fullName>
    </submittedName>
</protein>
<evidence type="ECO:0000259" key="5">
    <source>
        <dbReference type="SMART" id="SM00849"/>
    </source>
</evidence>
<comment type="caution">
    <text evidence="6">The sequence shown here is derived from an EMBL/GenBank/DDBJ whole genome shotgun (WGS) entry which is preliminary data.</text>
</comment>
<dbReference type="Gene3D" id="3.60.15.10">
    <property type="entry name" value="Ribonuclease Z/Hydroxyacylglutathione hydrolase-like"/>
    <property type="match status" value="1"/>
</dbReference>
<dbReference type="Proteomes" id="UP001408594">
    <property type="component" value="Unassembled WGS sequence"/>
</dbReference>
<dbReference type="InterPro" id="IPR036866">
    <property type="entry name" value="RibonucZ/Hydroxyglut_hydro"/>
</dbReference>
<evidence type="ECO:0000256" key="1">
    <source>
        <dbReference type="ARBA" id="ARBA00001947"/>
    </source>
</evidence>
<sequence>MALQFHTVPVTPFQQNCTLLWCDLSQRAAVVDPGGDLERILAAVAERGLKLEKILLTHGHLDHVGGTAALMAQQQLPVEGPHREDAFWIEQLPMQAQTFGFPAVETFTPDRWLQQGDTVTVGEEVLEVHHCPGHTPGHVIFFHGPSKLALVGDVLFAGSIGRTDFPKGDYDTLIRSITEKLWPLGDDVRFIPGHGPMSTFGQERQSNPFVADKRFG</sequence>
<dbReference type="Pfam" id="PF00753">
    <property type="entry name" value="Lactamase_B"/>
    <property type="match status" value="1"/>
</dbReference>
<gene>
    <name evidence="6" type="primary">gloC</name>
    <name evidence="6" type="ORF">Maes01_00797</name>
</gene>
<organism evidence="6 7">
    <name type="scientific">Microbulbifer aestuariivivens</name>
    <dbReference type="NCBI Taxonomy" id="1908308"/>
    <lineage>
        <taxon>Bacteria</taxon>
        <taxon>Pseudomonadati</taxon>
        <taxon>Pseudomonadota</taxon>
        <taxon>Gammaproteobacteria</taxon>
        <taxon>Cellvibrionales</taxon>
        <taxon>Microbulbiferaceae</taxon>
        <taxon>Microbulbifer</taxon>
    </lineage>
</organism>
<evidence type="ECO:0000313" key="7">
    <source>
        <dbReference type="Proteomes" id="UP001408594"/>
    </source>
</evidence>
<keyword evidence="2" id="KW-0479">Metal-binding</keyword>
<keyword evidence="3 6" id="KW-0378">Hydrolase</keyword>
<dbReference type="InterPro" id="IPR051453">
    <property type="entry name" value="MBL_Glyoxalase_II"/>
</dbReference>
<dbReference type="SMART" id="SM00849">
    <property type="entry name" value="Lactamase_B"/>
    <property type="match status" value="1"/>
</dbReference>
<proteinExistence type="predicted"/>
<evidence type="ECO:0000313" key="6">
    <source>
        <dbReference type="EMBL" id="GAA5524243.1"/>
    </source>
</evidence>
<dbReference type="SUPFAM" id="SSF56281">
    <property type="entry name" value="Metallo-hydrolase/oxidoreductase"/>
    <property type="match status" value="1"/>
</dbReference>
<dbReference type="RefSeq" id="WP_345549077.1">
    <property type="nucleotide sequence ID" value="NZ_BAABRT010000004.1"/>
</dbReference>
<keyword evidence="4" id="KW-0862">Zinc</keyword>
<keyword evidence="7" id="KW-1185">Reference proteome</keyword>
<dbReference type="GO" id="GO:0016787">
    <property type="term" value="F:hydrolase activity"/>
    <property type="evidence" value="ECO:0007669"/>
    <property type="project" value="UniProtKB-KW"/>
</dbReference>
<dbReference type="CDD" id="cd07737">
    <property type="entry name" value="YcbL-like_MBL-fold"/>
    <property type="match status" value="1"/>
</dbReference>
<evidence type="ECO:0000256" key="3">
    <source>
        <dbReference type="ARBA" id="ARBA00022801"/>
    </source>
</evidence>
<dbReference type="PANTHER" id="PTHR46233:SF3">
    <property type="entry name" value="HYDROXYACYLGLUTATHIONE HYDROLASE GLOC"/>
    <property type="match status" value="1"/>
</dbReference>
<comment type="cofactor">
    <cofactor evidence="1">
        <name>Zn(2+)</name>
        <dbReference type="ChEBI" id="CHEBI:29105"/>
    </cofactor>
</comment>
<dbReference type="PANTHER" id="PTHR46233">
    <property type="entry name" value="HYDROXYACYLGLUTATHIONE HYDROLASE GLOC"/>
    <property type="match status" value="1"/>
</dbReference>
<dbReference type="InterPro" id="IPR001279">
    <property type="entry name" value="Metallo-B-lactamas"/>
</dbReference>